<dbReference type="AlphaFoldDB" id="A0AA96L9H4"/>
<dbReference type="PIRSF" id="PIRSF017388">
    <property type="entry name" value="Esterase_lipase"/>
    <property type="match status" value="1"/>
</dbReference>
<dbReference type="KEGG" id="paun:MJA45_16100"/>
<evidence type="ECO:0000313" key="5">
    <source>
        <dbReference type="EMBL" id="WNQ09165.1"/>
    </source>
</evidence>
<dbReference type="Gene3D" id="3.40.50.1820">
    <property type="entry name" value="alpha/beta hydrolase"/>
    <property type="match status" value="1"/>
</dbReference>
<feature type="active site" description="Charge relay system" evidence="2">
    <location>
        <position position="169"/>
    </location>
</feature>
<evidence type="ECO:0000256" key="3">
    <source>
        <dbReference type="PIRSR" id="PIRSR017388-2"/>
    </source>
</evidence>
<dbReference type="InterPro" id="IPR050266">
    <property type="entry name" value="AB_hydrolase_sf"/>
</dbReference>
<dbReference type="SUPFAM" id="SSF53474">
    <property type="entry name" value="alpha/beta-Hydrolases"/>
    <property type="match status" value="1"/>
</dbReference>
<dbReference type="InterPro" id="IPR012354">
    <property type="entry name" value="Esterase_lipase"/>
</dbReference>
<dbReference type="InterPro" id="IPR029058">
    <property type="entry name" value="AB_hydrolase_fold"/>
</dbReference>
<keyword evidence="1 5" id="KW-0378">Hydrolase</keyword>
<feature type="binding site" evidence="3">
    <location>
        <position position="12"/>
    </location>
    <ligand>
        <name>substrate</name>
    </ligand>
</feature>
<dbReference type="PANTHER" id="PTHR43798:SF31">
    <property type="entry name" value="AB HYDROLASE SUPERFAMILY PROTEIN YCLE"/>
    <property type="match status" value="1"/>
</dbReference>
<evidence type="ECO:0000313" key="6">
    <source>
        <dbReference type="Proteomes" id="UP001305702"/>
    </source>
</evidence>
<feature type="binding site" evidence="3">
    <location>
        <position position="81"/>
    </location>
    <ligand>
        <name>substrate</name>
    </ligand>
</feature>
<gene>
    <name evidence="5" type="ORF">MJA45_16100</name>
</gene>
<dbReference type="EMBL" id="CP130318">
    <property type="protein sequence ID" value="WNQ09165.1"/>
    <property type="molecule type" value="Genomic_DNA"/>
</dbReference>
<name>A0AA96L9H4_9BACL</name>
<protein>
    <submittedName>
        <fullName evidence="5">Alpha/beta fold hydrolase</fullName>
    </submittedName>
</protein>
<evidence type="ECO:0000259" key="4">
    <source>
        <dbReference type="Pfam" id="PF12697"/>
    </source>
</evidence>
<organism evidence="5 6">
    <name type="scientific">Paenibacillus aurantius</name>
    <dbReference type="NCBI Taxonomy" id="2918900"/>
    <lineage>
        <taxon>Bacteria</taxon>
        <taxon>Bacillati</taxon>
        <taxon>Bacillota</taxon>
        <taxon>Bacilli</taxon>
        <taxon>Bacillales</taxon>
        <taxon>Paenibacillaceae</taxon>
        <taxon>Paenibacillus</taxon>
    </lineage>
</organism>
<dbReference type="GO" id="GO:0052689">
    <property type="term" value="F:carboxylic ester hydrolase activity"/>
    <property type="evidence" value="ECO:0007669"/>
    <property type="project" value="InterPro"/>
</dbReference>
<evidence type="ECO:0000256" key="1">
    <source>
        <dbReference type="ARBA" id="ARBA00022801"/>
    </source>
</evidence>
<sequence>MSDRACLLLHGFTGGAYEVHPLARHLHDGGWDCFTPTLPGHGGDLRKLKNVSRRDWLKAAEEEADKLAGRYGRFDLVGFSMGGLIAAYLANRYPVRRLVFLNAAVYYVSPARLARDVYRQWRKGDTSYYRRKERTPLPAVVQFMRLVRELKPEFDEVTASTLIVQGARDQIVHPYSARYIHKRLKGDKELHFFPESRHIICTDVEAREVFTRVEGFLGRETRGDGRPLSGIGHG</sequence>
<reference evidence="5 6" key="1">
    <citation type="submission" date="2022-02" db="EMBL/GenBank/DDBJ databases">
        <title>Paenibacillus sp. MBLB1776 Whole Genome Shotgun Sequencing.</title>
        <authorList>
            <person name="Hwang C.Y."/>
            <person name="Cho E.-S."/>
            <person name="Seo M.-J."/>
        </authorList>
    </citation>
    <scope>NUCLEOTIDE SEQUENCE [LARGE SCALE GENOMIC DNA]</scope>
    <source>
        <strain evidence="5 6">MBLB1776</strain>
    </source>
</reference>
<dbReference type="PANTHER" id="PTHR43798">
    <property type="entry name" value="MONOACYLGLYCEROL LIPASE"/>
    <property type="match status" value="1"/>
</dbReference>
<proteinExistence type="predicted"/>
<dbReference type="GO" id="GO:0016020">
    <property type="term" value="C:membrane"/>
    <property type="evidence" value="ECO:0007669"/>
    <property type="project" value="TreeGrafter"/>
</dbReference>
<accession>A0AA96L9H4</accession>
<keyword evidence="6" id="KW-1185">Reference proteome</keyword>
<feature type="active site" description="Charge relay system" evidence="2">
    <location>
        <position position="198"/>
    </location>
</feature>
<dbReference type="Proteomes" id="UP001305702">
    <property type="component" value="Chromosome"/>
</dbReference>
<evidence type="ECO:0000256" key="2">
    <source>
        <dbReference type="PIRSR" id="PIRSR017388-1"/>
    </source>
</evidence>
<dbReference type="InterPro" id="IPR000073">
    <property type="entry name" value="AB_hydrolase_1"/>
</dbReference>
<dbReference type="RefSeq" id="WP_315602934.1">
    <property type="nucleotide sequence ID" value="NZ_CP130318.1"/>
</dbReference>
<feature type="domain" description="AB hydrolase-1" evidence="4">
    <location>
        <begin position="7"/>
        <end position="201"/>
    </location>
</feature>
<feature type="active site" description="Nucleophile" evidence="2">
    <location>
        <position position="80"/>
    </location>
</feature>
<dbReference type="Pfam" id="PF12697">
    <property type="entry name" value="Abhydrolase_6"/>
    <property type="match status" value="1"/>
</dbReference>